<evidence type="ECO:0000256" key="2">
    <source>
        <dbReference type="ARBA" id="ARBA00023134"/>
    </source>
</evidence>
<dbReference type="STRING" id="7209.A0A1I7VQK1"/>
<dbReference type="PROSITE" id="PS51420">
    <property type="entry name" value="RHO"/>
    <property type="match status" value="1"/>
</dbReference>
<keyword evidence="2" id="KW-0342">GTP-binding</keyword>
<evidence type="ECO:0000313" key="5">
    <source>
        <dbReference type="WBParaSite" id="EN70_5187"/>
    </source>
</evidence>
<protein>
    <submittedName>
        <fullName evidence="5">Ras family protein</fullName>
    </submittedName>
</protein>
<dbReference type="SMART" id="SM00175">
    <property type="entry name" value="RAB"/>
    <property type="match status" value="1"/>
</dbReference>
<dbReference type="InterPro" id="IPR027417">
    <property type="entry name" value="P-loop_NTPase"/>
</dbReference>
<dbReference type="InterPro" id="IPR005225">
    <property type="entry name" value="Small_GTP-bd"/>
</dbReference>
<dbReference type="SMART" id="SM00173">
    <property type="entry name" value="RAS"/>
    <property type="match status" value="1"/>
</dbReference>
<proteinExistence type="predicted"/>
<dbReference type="InterPro" id="IPR001806">
    <property type="entry name" value="Small_GTPase"/>
</dbReference>
<dbReference type="PANTHER" id="PTHR24070">
    <property type="entry name" value="RAS, DI-RAS, AND RHEB FAMILY MEMBERS OF SMALL GTPASE SUPERFAMILY"/>
    <property type="match status" value="1"/>
</dbReference>
<dbReference type="PROSITE" id="PS51421">
    <property type="entry name" value="RAS"/>
    <property type="match status" value="1"/>
</dbReference>
<accession>A0A1I7VQK1</accession>
<dbReference type="Pfam" id="PF00071">
    <property type="entry name" value="Ras"/>
    <property type="match status" value="1"/>
</dbReference>
<dbReference type="NCBIfam" id="TIGR00231">
    <property type="entry name" value="small_GTP"/>
    <property type="match status" value="1"/>
</dbReference>
<dbReference type="PROSITE" id="PS51419">
    <property type="entry name" value="RAB"/>
    <property type="match status" value="1"/>
</dbReference>
<evidence type="ECO:0000256" key="1">
    <source>
        <dbReference type="ARBA" id="ARBA00022741"/>
    </source>
</evidence>
<dbReference type="SUPFAM" id="SSF52540">
    <property type="entry name" value="P-loop containing nucleoside triphosphate hydrolases"/>
    <property type="match status" value="1"/>
</dbReference>
<keyword evidence="4" id="KW-1185">Reference proteome</keyword>
<dbReference type="GO" id="GO:0016020">
    <property type="term" value="C:membrane"/>
    <property type="evidence" value="ECO:0007669"/>
    <property type="project" value="InterPro"/>
</dbReference>
<sequence length="255" mass="29387">MSSGGGGRWKKQQSPPILRLVVVGGGGVGKSALTIQFVQRHFVIDYDPTIEDSYTKQCFVDDDVCKLEVLDTAGQEEFSTMREQYLRSGNGFLLVFSVIDRNSFEEAIRLHKLILRVKDRDEFPIILVGNKADLDSDRLRTMTDKIRVLRIVADNLGRRFTMAASLSFFFTFLLITDTLSIHDRISRQEAEELARRLRVPYVECSAKHRMNVDESFHNLVRLIRNFQQQERQSSDGVDLISSKSNSKRKRYCRMQ</sequence>
<keyword evidence="1" id="KW-0547">Nucleotide-binding</keyword>
<evidence type="ECO:0000313" key="4">
    <source>
        <dbReference type="Proteomes" id="UP000095285"/>
    </source>
</evidence>
<organism evidence="4 5">
    <name type="scientific">Loa loa</name>
    <name type="common">Eye worm</name>
    <name type="synonym">Filaria loa</name>
    <dbReference type="NCBI Taxonomy" id="7209"/>
    <lineage>
        <taxon>Eukaryota</taxon>
        <taxon>Metazoa</taxon>
        <taxon>Ecdysozoa</taxon>
        <taxon>Nematoda</taxon>
        <taxon>Chromadorea</taxon>
        <taxon>Rhabditida</taxon>
        <taxon>Spirurina</taxon>
        <taxon>Spiruromorpha</taxon>
        <taxon>Filarioidea</taxon>
        <taxon>Onchocercidae</taxon>
        <taxon>Loa</taxon>
    </lineage>
</organism>
<dbReference type="AlphaFoldDB" id="A0A1I7VQK1"/>
<dbReference type="GO" id="GO:0005525">
    <property type="term" value="F:GTP binding"/>
    <property type="evidence" value="ECO:0007669"/>
    <property type="project" value="UniProtKB-KW"/>
</dbReference>
<dbReference type="PRINTS" id="PR00449">
    <property type="entry name" value="RASTRNSFRMNG"/>
</dbReference>
<dbReference type="GO" id="GO:0007165">
    <property type="term" value="P:signal transduction"/>
    <property type="evidence" value="ECO:0007669"/>
    <property type="project" value="InterPro"/>
</dbReference>
<dbReference type="GO" id="GO:0003924">
    <property type="term" value="F:GTPase activity"/>
    <property type="evidence" value="ECO:0007669"/>
    <property type="project" value="InterPro"/>
</dbReference>
<dbReference type="SMART" id="SM00174">
    <property type="entry name" value="RHO"/>
    <property type="match status" value="1"/>
</dbReference>
<name>A0A1I7VQK1_LOALO</name>
<dbReference type="Gene3D" id="3.40.50.300">
    <property type="entry name" value="P-loop containing nucleotide triphosphate hydrolases"/>
    <property type="match status" value="2"/>
</dbReference>
<dbReference type="Proteomes" id="UP000095285">
    <property type="component" value="Unassembled WGS sequence"/>
</dbReference>
<reference evidence="4" key="1">
    <citation type="submission" date="2012-04" db="EMBL/GenBank/DDBJ databases">
        <title>The Genome Sequence of Loa loa.</title>
        <authorList>
            <consortium name="The Broad Institute Genome Sequencing Platform"/>
            <consortium name="Broad Institute Genome Sequencing Center for Infectious Disease"/>
            <person name="Nutman T.B."/>
            <person name="Fink D.L."/>
            <person name="Russ C."/>
            <person name="Young S."/>
            <person name="Zeng Q."/>
            <person name="Gargeya S."/>
            <person name="Alvarado L."/>
            <person name="Berlin A."/>
            <person name="Chapman S.B."/>
            <person name="Chen Z."/>
            <person name="Freedman E."/>
            <person name="Gellesch M."/>
            <person name="Goldberg J."/>
            <person name="Griggs A."/>
            <person name="Gujja S."/>
            <person name="Heilman E.R."/>
            <person name="Heiman D."/>
            <person name="Howarth C."/>
            <person name="Mehta T."/>
            <person name="Neiman D."/>
            <person name="Pearson M."/>
            <person name="Roberts A."/>
            <person name="Saif S."/>
            <person name="Shea T."/>
            <person name="Shenoy N."/>
            <person name="Sisk P."/>
            <person name="Stolte C."/>
            <person name="Sykes S."/>
            <person name="White J."/>
            <person name="Yandava C."/>
            <person name="Haas B."/>
            <person name="Henn M.R."/>
            <person name="Nusbaum C."/>
            <person name="Birren B."/>
        </authorList>
    </citation>
    <scope>NUCLEOTIDE SEQUENCE [LARGE SCALE GENOMIC DNA]</scope>
</reference>
<reference evidence="5" key="2">
    <citation type="submission" date="2016-11" db="UniProtKB">
        <authorList>
            <consortium name="WormBaseParasite"/>
        </authorList>
    </citation>
    <scope>IDENTIFICATION</scope>
</reference>
<feature type="compositionally biased region" description="Basic residues" evidence="3">
    <location>
        <begin position="245"/>
        <end position="255"/>
    </location>
</feature>
<dbReference type="InterPro" id="IPR020849">
    <property type="entry name" value="Small_GTPase_Ras-type"/>
</dbReference>
<dbReference type="WBParaSite" id="EN70_5187">
    <property type="protein sequence ID" value="EN70_5187"/>
    <property type="gene ID" value="EN70_5187"/>
</dbReference>
<feature type="region of interest" description="Disordered" evidence="3">
    <location>
        <begin position="234"/>
        <end position="255"/>
    </location>
</feature>
<evidence type="ECO:0000256" key="3">
    <source>
        <dbReference type="SAM" id="MobiDB-lite"/>
    </source>
</evidence>